<reference evidence="1" key="1">
    <citation type="submission" date="2019-08" db="EMBL/GenBank/DDBJ databases">
        <authorList>
            <person name="Kucharzyk K."/>
            <person name="Murdoch R.W."/>
            <person name="Higgins S."/>
            <person name="Loffler F."/>
        </authorList>
    </citation>
    <scope>NUCLEOTIDE SEQUENCE</scope>
</reference>
<dbReference type="AlphaFoldDB" id="A0A645HL83"/>
<protein>
    <submittedName>
        <fullName evidence="1">Uncharacterized protein</fullName>
    </submittedName>
</protein>
<name>A0A645HL83_9ZZZZ</name>
<proteinExistence type="predicted"/>
<accession>A0A645HL83</accession>
<comment type="caution">
    <text evidence="1">The sequence shown here is derived from an EMBL/GenBank/DDBJ whole genome shotgun (WGS) entry which is preliminary data.</text>
</comment>
<organism evidence="1">
    <name type="scientific">bioreactor metagenome</name>
    <dbReference type="NCBI Taxonomy" id="1076179"/>
    <lineage>
        <taxon>unclassified sequences</taxon>
        <taxon>metagenomes</taxon>
        <taxon>ecological metagenomes</taxon>
    </lineage>
</organism>
<gene>
    <name evidence="1" type="ORF">SDC9_187276</name>
</gene>
<sequence length="134" mass="16224">MIRHRVEHVQPQIPPQGSVRLDAPFDLPLRRDTEQVADQQVLHQHHRIDARTANLAVELPRFLVDEIQIQRRVQFPHHMILRHQILNRIRTYAQLYRPRYPLHFFRSFRFLYFTIFETKLGHFVNTSSSRRISP</sequence>
<evidence type="ECO:0000313" key="1">
    <source>
        <dbReference type="EMBL" id="MPN39747.1"/>
    </source>
</evidence>
<dbReference type="EMBL" id="VSSQ01095749">
    <property type="protein sequence ID" value="MPN39747.1"/>
    <property type="molecule type" value="Genomic_DNA"/>
</dbReference>